<keyword evidence="4" id="KW-1185">Reference proteome</keyword>
<dbReference type="PROSITE" id="PS51186">
    <property type="entry name" value="GNAT"/>
    <property type="match status" value="1"/>
</dbReference>
<accession>A0ABS6UKC9</accession>
<dbReference type="RefSeq" id="WP_218590986.1">
    <property type="nucleotide sequence ID" value="NZ_JADQDF010000001.1"/>
</dbReference>
<dbReference type="Pfam" id="PF13302">
    <property type="entry name" value="Acetyltransf_3"/>
    <property type="match status" value="1"/>
</dbReference>
<dbReference type="EMBL" id="JADQDF010000001">
    <property type="protein sequence ID" value="MBW0132371.1"/>
    <property type="molecule type" value="Genomic_DNA"/>
</dbReference>
<sequence>MDAAREELPAGPVTLRRWAPEEVDELYRTAAESLTHLAPWMAWAAHGYSDADARHHIEQVQVEWAERRGYGYAIRLPDGTLVGACGMSDRIGPGGMEIGYWLHPAHTGNGYVTAAAAALTAEAFRIGADRVEIVHDVANARSGAVPRRLGFTEVARRPPQEERTSGEAGEDVVWRRTAP</sequence>
<evidence type="ECO:0000259" key="2">
    <source>
        <dbReference type="PROSITE" id="PS51186"/>
    </source>
</evidence>
<reference evidence="3 4" key="1">
    <citation type="submission" date="2020-11" db="EMBL/GenBank/DDBJ databases">
        <title>Pseudonocardia abyssalis sp. nov. and Pseudonocardia oceani sp. nov., description and phylogenomic analysis of two novel actinomycetes isolated from the deep Southern Ocean.</title>
        <authorList>
            <person name="Parra J."/>
        </authorList>
    </citation>
    <scope>NUCLEOTIDE SEQUENCE [LARGE SCALE GENOMIC DNA]</scope>
    <source>
        <strain evidence="4">KRD185</strain>
    </source>
</reference>
<proteinExistence type="predicted"/>
<gene>
    <name evidence="3" type="ORF">I4I82_32525</name>
</gene>
<feature type="compositionally biased region" description="Basic and acidic residues" evidence="1">
    <location>
        <begin position="155"/>
        <end position="165"/>
    </location>
</feature>
<dbReference type="InterPro" id="IPR000182">
    <property type="entry name" value="GNAT_dom"/>
</dbReference>
<dbReference type="InterPro" id="IPR051908">
    <property type="entry name" value="Ribosomal_N-acetyltransferase"/>
</dbReference>
<name>A0ABS6UKC9_9PSEU</name>
<evidence type="ECO:0000256" key="1">
    <source>
        <dbReference type="SAM" id="MobiDB-lite"/>
    </source>
</evidence>
<feature type="region of interest" description="Disordered" evidence="1">
    <location>
        <begin position="155"/>
        <end position="179"/>
    </location>
</feature>
<dbReference type="Proteomes" id="UP000694300">
    <property type="component" value="Unassembled WGS sequence"/>
</dbReference>
<organism evidence="3 4">
    <name type="scientific">Pseudonocardia oceani</name>
    <dbReference type="NCBI Taxonomy" id="2792013"/>
    <lineage>
        <taxon>Bacteria</taxon>
        <taxon>Bacillati</taxon>
        <taxon>Actinomycetota</taxon>
        <taxon>Actinomycetes</taxon>
        <taxon>Pseudonocardiales</taxon>
        <taxon>Pseudonocardiaceae</taxon>
        <taxon>Pseudonocardia</taxon>
    </lineage>
</organism>
<evidence type="ECO:0000313" key="3">
    <source>
        <dbReference type="EMBL" id="MBW0132371.1"/>
    </source>
</evidence>
<protein>
    <submittedName>
        <fullName evidence="3">GNAT family N-acetyltransferase</fullName>
    </submittedName>
</protein>
<comment type="caution">
    <text evidence="3">The sequence shown here is derived from an EMBL/GenBank/DDBJ whole genome shotgun (WGS) entry which is preliminary data.</text>
</comment>
<evidence type="ECO:0000313" key="4">
    <source>
        <dbReference type="Proteomes" id="UP000694300"/>
    </source>
</evidence>
<dbReference type="PANTHER" id="PTHR43441">
    <property type="entry name" value="RIBOSOMAL-PROTEIN-SERINE ACETYLTRANSFERASE"/>
    <property type="match status" value="1"/>
</dbReference>
<feature type="domain" description="N-acetyltransferase" evidence="2">
    <location>
        <begin position="13"/>
        <end position="179"/>
    </location>
</feature>
<dbReference type="PANTHER" id="PTHR43441:SF2">
    <property type="entry name" value="FAMILY ACETYLTRANSFERASE, PUTATIVE (AFU_ORTHOLOGUE AFUA_7G00850)-RELATED"/>
    <property type="match status" value="1"/>
</dbReference>